<feature type="region of interest" description="Disordered" evidence="1">
    <location>
        <begin position="45"/>
        <end position="68"/>
    </location>
</feature>
<dbReference type="Proteomes" id="UP000675920">
    <property type="component" value="Unplaced"/>
</dbReference>
<sequence>MSISINTGSAAGLANVGSDDKVGMAVLKKAIEADASTVTQLVGNLPTPAPAASRGPVGSLGHNIDTHA</sequence>
<dbReference type="RefSeq" id="WP_028310084.1">
    <property type="nucleotide sequence ID" value="NZ_AXWS01000007.1"/>
</dbReference>
<accession>A0A8B6X140</accession>
<dbReference type="AlphaFoldDB" id="A0A8B6X140"/>
<evidence type="ECO:0000256" key="1">
    <source>
        <dbReference type="SAM" id="MobiDB-lite"/>
    </source>
</evidence>
<organism evidence="2 3">
    <name type="scientific">Derxia gummosa DSM 723</name>
    <dbReference type="NCBI Taxonomy" id="1121388"/>
    <lineage>
        <taxon>Bacteria</taxon>
        <taxon>Pseudomonadati</taxon>
        <taxon>Pseudomonadota</taxon>
        <taxon>Betaproteobacteria</taxon>
        <taxon>Burkholderiales</taxon>
        <taxon>Alcaligenaceae</taxon>
        <taxon>Derxia</taxon>
    </lineage>
</organism>
<dbReference type="InterPro" id="IPR025906">
    <property type="entry name" value="YjfB_motility"/>
</dbReference>
<protein>
    <submittedName>
        <fullName evidence="3">Motility protein</fullName>
    </submittedName>
</protein>
<name>A0A8B6X140_9BURK</name>
<proteinExistence type="predicted"/>
<keyword evidence="2" id="KW-1185">Reference proteome</keyword>
<evidence type="ECO:0000313" key="2">
    <source>
        <dbReference type="Proteomes" id="UP000675920"/>
    </source>
</evidence>
<dbReference type="Pfam" id="PF14070">
    <property type="entry name" value="YjfB_motility"/>
    <property type="match status" value="1"/>
</dbReference>
<reference evidence="3" key="2">
    <citation type="submission" date="2025-08" db="UniProtKB">
        <authorList>
            <consortium name="RefSeq"/>
        </authorList>
    </citation>
    <scope>IDENTIFICATION</scope>
</reference>
<reference evidence="3" key="1">
    <citation type="journal article" date="2004" name="Gene">
        <title>Systematic analysis of SigD-regulated genes in Bacillus subtilis by DNA microarray and Northern blotting analyses.</title>
        <authorList>
            <person name="Serizawa M."/>
            <person name="Yamamoto H."/>
            <person name="Yamaguchi H."/>
            <person name="Fujita Y."/>
            <person name="Kobayashi K."/>
            <person name="Ogasawara N."/>
            <person name="Sekiguchi J."/>
        </authorList>
    </citation>
    <scope>NUCLEOTIDE SEQUENCE</scope>
</reference>
<evidence type="ECO:0000313" key="3">
    <source>
        <dbReference type="RefSeq" id="WP_028310084.1"/>
    </source>
</evidence>